<dbReference type="SUPFAM" id="SSF50022">
    <property type="entry name" value="ISP domain"/>
    <property type="match status" value="1"/>
</dbReference>
<dbReference type="InterPro" id="IPR001663">
    <property type="entry name" value="Rng_hydr_dOase-A"/>
</dbReference>
<dbReference type="CDD" id="cd00680">
    <property type="entry name" value="RHO_alpha_C"/>
    <property type="match status" value="1"/>
</dbReference>
<dbReference type="Gene3D" id="3.90.380.10">
    <property type="entry name" value="Naphthalene 1,2-dioxygenase Alpha Subunit, Chain A, domain 1"/>
    <property type="match status" value="2"/>
</dbReference>
<dbReference type="Pfam" id="PF00848">
    <property type="entry name" value="Ring_hydroxyl_A"/>
    <property type="match status" value="2"/>
</dbReference>
<dbReference type="RefSeq" id="XP_056070789.1">
    <property type="nucleotide sequence ID" value="XM_056216542.1"/>
</dbReference>
<feature type="domain" description="Aromatic-ring-hydroxylating dioxygenase alpha subunit C-terminal" evidence="8">
    <location>
        <begin position="177"/>
        <end position="222"/>
    </location>
</feature>
<dbReference type="InterPro" id="IPR036922">
    <property type="entry name" value="Rieske_2Fe-2S_sf"/>
</dbReference>
<proteinExistence type="inferred from homology"/>
<comment type="catalytic activity">
    <reaction evidence="7">
        <text>choline + 2 reduced [2Fe-2S]-[ferredoxin] + O2 + 2 H(+) = betaine aldehyde hydrate + 2 oxidized [2Fe-2S]-[ferredoxin] + H2O</text>
        <dbReference type="Rhea" id="RHEA:17769"/>
        <dbReference type="Rhea" id="RHEA-COMP:10000"/>
        <dbReference type="Rhea" id="RHEA-COMP:10001"/>
        <dbReference type="ChEBI" id="CHEBI:15354"/>
        <dbReference type="ChEBI" id="CHEBI:15377"/>
        <dbReference type="ChEBI" id="CHEBI:15378"/>
        <dbReference type="ChEBI" id="CHEBI:15379"/>
        <dbReference type="ChEBI" id="CHEBI:15870"/>
        <dbReference type="ChEBI" id="CHEBI:33737"/>
        <dbReference type="ChEBI" id="CHEBI:33738"/>
        <dbReference type="EC" id="1.14.15.7"/>
    </reaction>
</comment>
<organism evidence="9 10">
    <name type="scientific">Didymosphaeria variabile</name>
    <dbReference type="NCBI Taxonomy" id="1932322"/>
    <lineage>
        <taxon>Eukaryota</taxon>
        <taxon>Fungi</taxon>
        <taxon>Dikarya</taxon>
        <taxon>Ascomycota</taxon>
        <taxon>Pezizomycotina</taxon>
        <taxon>Dothideomycetes</taxon>
        <taxon>Pleosporomycetidae</taxon>
        <taxon>Pleosporales</taxon>
        <taxon>Massarineae</taxon>
        <taxon>Didymosphaeriaceae</taxon>
        <taxon>Didymosphaeria</taxon>
    </lineage>
</organism>
<dbReference type="SUPFAM" id="SSF55961">
    <property type="entry name" value="Bet v1-like"/>
    <property type="match status" value="1"/>
</dbReference>
<dbReference type="GO" id="GO:0051537">
    <property type="term" value="F:2 iron, 2 sulfur cluster binding"/>
    <property type="evidence" value="ECO:0007669"/>
    <property type="project" value="InterPro"/>
</dbReference>
<dbReference type="OrthoDB" id="426882at2759"/>
<evidence type="ECO:0000256" key="1">
    <source>
        <dbReference type="ARBA" id="ARBA00001962"/>
    </source>
</evidence>
<comment type="caution">
    <text evidence="9">The sequence shown here is derived from an EMBL/GenBank/DDBJ whole genome shotgun (WGS) entry which is preliminary data.</text>
</comment>
<keyword evidence="10" id="KW-1185">Reference proteome</keyword>
<protein>
    <recommendedName>
        <fullName evidence="6">Choline monooxygenase, chloroplastic</fullName>
        <ecNumber evidence="5">1.14.15.7</ecNumber>
    </recommendedName>
</protein>
<evidence type="ECO:0000256" key="4">
    <source>
        <dbReference type="ARBA" id="ARBA00010848"/>
    </source>
</evidence>
<comment type="pathway">
    <text evidence="3">Amine and polyamine biosynthesis; betaine biosynthesis via choline pathway; betaine aldehyde from choline (monooxygenase route): step 1/1.</text>
</comment>
<comment type="similarity">
    <text evidence="4">Belongs to the choline monooxygenase family.</text>
</comment>
<dbReference type="Gene3D" id="2.102.10.10">
    <property type="entry name" value="Rieske [2Fe-2S] iron-sulphur domain"/>
    <property type="match status" value="1"/>
</dbReference>
<evidence type="ECO:0000256" key="2">
    <source>
        <dbReference type="ARBA" id="ARBA00002149"/>
    </source>
</evidence>
<comment type="function">
    <text evidence="2">Catalyzes the first step of the osmoprotectant glycine betaine synthesis.</text>
</comment>
<evidence type="ECO:0000256" key="6">
    <source>
        <dbReference type="ARBA" id="ARBA00014931"/>
    </source>
</evidence>
<gene>
    <name evidence="9" type="ORF">N0V89_007781</name>
</gene>
<accession>A0A9W9CAL4</accession>
<sequence>MLSLFNSSSLPTAEKPKDEVKRALPASWYHSGPLYDLERRAIFSKRWLLVTHSLRFDHSGDYVSFREAGFDFFLVKDREVAFPVVTEESGSASILSCKYHGWSYGFKGNLAKAPQFASTPGFDKAQHSLFPVHVHVDGMGFVWVNMDANETPEVEWKSDFEGVDTQDRLNSVDLKRDFQYDHQWHMIGEYNWKTLADNYNECYHCLTGHPAVANVIDLQSYYVDTKKGYILHYNTSKDPEEADNAATRPHFFFMQRAVPISATQTRMEYEVYRKKGASDEDFKAIDAYFKTVMQEDKVLCNGAQRNLSGGVFTNGQLHPEKEKGPIWFQDKVRGLLISHREKEEKENGDLWKRSDFALR</sequence>
<dbReference type="Proteomes" id="UP001140513">
    <property type="component" value="Unassembled WGS sequence"/>
</dbReference>
<evidence type="ECO:0000259" key="8">
    <source>
        <dbReference type="Pfam" id="PF00848"/>
    </source>
</evidence>
<dbReference type="InterPro" id="IPR015879">
    <property type="entry name" value="Ring_hydroxy_dOase_asu_C_dom"/>
</dbReference>
<reference evidence="9" key="1">
    <citation type="submission" date="2022-10" db="EMBL/GenBank/DDBJ databases">
        <title>Tapping the CABI collections for fungal endophytes: first genome assemblies for Collariella, Neodidymelliopsis, Ascochyta clinopodiicola, Didymella pomorum, Didymosphaeria variabile, Neocosmospora piperis and Neocucurbitaria cava.</title>
        <authorList>
            <person name="Hill R."/>
        </authorList>
    </citation>
    <scope>NUCLEOTIDE SEQUENCE</scope>
    <source>
        <strain evidence="9">IMI 356815</strain>
    </source>
</reference>
<dbReference type="PANTHER" id="PTHR43756:SF5">
    <property type="entry name" value="CHOLINE MONOOXYGENASE, CHLOROPLASTIC"/>
    <property type="match status" value="1"/>
</dbReference>
<evidence type="ECO:0000256" key="5">
    <source>
        <dbReference type="ARBA" id="ARBA00012763"/>
    </source>
</evidence>
<dbReference type="CDD" id="cd03469">
    <property type="entry name" value="Rieske_RO_Alpha_N"/>
    <property type="match status" value="1"/>
</dbReference>
<evidence type="ECO:0000256" key="3">
    <source>
        <dbReference type="ARBA" id="ARBA00004866"/>
    </source>
</evidence>
<comment type="cofactor">
    <cofactor evidence="1">
        <name>Fe cation</name>
        <dbReference type="ChEBI" id="CHEBI:24875"/>
    </cofactor>
</comment>
<evidence type="ECO:0000313" key="9">
    <source>
        <dbReference type="EMBL" id="KAJ4352433.1"/>
    </source>
</evidence>
<name>A0A9W9CAL4_9PLEO</name>
<feature type="domain" description="Aromatic-ring-hydroxylating dioxygenase alpha subunit C-terminal" evidence="8">
    <location>
        <begin position="249"/>
        <end position="333"/>
    </location>
</feature>
<evidence type="ECO:0000256" key="7">
    <source>
        <dbReference type="ARBA" id="ARBA00049097"/>
    </source>
</evidence>
<evidence type="ECO:0000313" key="10">
    <source>
        <dbReference type="Proteomes" id="UP001140513"/>
    </source>
</evidence>
<dbReference type="AlphaFoldDB" id="A0A9W9CAL4"/>
<dbReference type="EMBL" id="JAPEUX010000005">
    <property type="protein sequence ID" value="KAJ4352433.1"/>
    <property type="molecule type" value="Genomic_DNA"/>
</dbReference>
<dbReference type="GO" id="GO:0019133">
    <property type="term" value="F:choline monooxygenase activity"/>
    <property type="evidence" value="ECO:0007669"/>
    <property type="project" value="UniProtKB-EC"/>
</dbReference>
<dbReference type="EC" id="1.14.15.7" evidence="5"/>
<dbReference type="GeneID" id="80911311"/>
<dbReference type="PANTHER" id="PTHR43756">
    <property type="entry name" value="CHOLINE MONOOXYGENASE, CHLOROPLASTIC"/>
    <property type="match status" value="1"/>
</dbReference>
<dbReference type="GO" id="GO:0005506">
    <property type="term" value="F:iron ion binding"/>
    <property type="evidence" value="ECO:0007669"/>
    <property type="project" value="InterPro"/>
</dbReference>